<gene>
    <name evidence="1" type="ORF">ACFP0N_04645</name>
</gene>
<sequence>MAGRTPDLFAGGASAPRMIANTISSLVMHCQTPYCQRVLIAPKQPPKSDLHQCDGVMETVVAAPIAVATAG</sequence>
<protein>
    <submittedName>
        <fullName evidence="1">Uncharacterized protein</fullName>
    </submittedName>
</protein>
<dbReference type="RefSeq" id="WP_313762394.1">
    <property type="nucleotide sequence ID" value="NZ_BAAAVH010000050.1"/>
</dbReference>
<keyword evidence="2" id="KW-1185">Reference proteome</keyword>
<proteinExistence type="predicted"/>
<evidence type="ECO:0000313" key="1">
    <source>
        <dbReference type="EMBL" id="MFC5884276.1"/>
    </source>
</evidence>
<evidence type="ECO:0000313" key="2">
    <source>
        <dbReference type="Proteomes" id="UP001596067"/>
    </source>
</evidence>
<dbReference type="EMBL" id="JBHSOD010000003">
    <property type="protein sequence ID" value="MFC5884276.1"/>
    <property type="molecule type" value="Genomic_DNA"/>
</dbReference>
<reference evidence="2" key="1">
    <citation type="journal article" date="2019" name="Int. J. Syst. Evol. Microbiol.">
        <title>The Global Catalogue of Microorganisms (GCM) 10K type strain sequencing project: providing services to taxonomists for standard genome sequencing and annotation.</title>
        <authorList>
            <consortium name="The Broad Institute Genomics Platform"/>
            <consortium name="The Broad Institute Genome Sequencing Center for Infectious Disease"/>
            <person name="Wu L."/>
            <person name="Ma J."/>
        </authorList>
    </citation>
    <scope>NUCLEOTIDE SEQUENCE [LARGE SCALE GENOMIC DNA]</scope>
    <source>
        <strain evidence="2">CGMCC 4.1469</strain>
    </source>
</reference>
<name>A0ABW1ER45_9ACTN</name>
<dbReference type="Proteomes" id="UP001596067">
    <property type="component" value="Unassembled WGS sequence"/>
</dbReference>
<accession>A0ABW1ER45</accession>
<comment type="caution">
    <text evidence="1">The sequence shown here is derived from an EMBL/GenBank/DDBJ whole genome shotgun (WGS) entry which is preliminary data.</text>
</comment>
<organism evidence="1 2">
    <name type="scientific">Kitasatospora aburaviensis</name>
    <dbReference type="NCBI Taxonomy" id="67265"/>
    <lineage>
        <taxon>Bacteria</taxon>
        <taxon>Bacillati</taxon>
        <taxon>Actinomycetota</taxon>
        <taxon>Actinomycetes</taxon>
        <taxon>Kitasatosporales</taxon>
        <taxon>Streptomycetaceae</taxon>
        <taxon>Kitasatospora</taxon>
    </lineage>
</organism>